<accession>A0AAD7T2I7</accession>
<evidence type="ECO:0000313" key="2">
    <source>
        <dbReference type="EMBL" id="KAJ8413229.1"/>
    </source>
</evidence>
<comment type="caution">
    <text evidence="2">The sequence shown here is derived from an EMBL/GenBank/DDBJ whole genome shotgun (WGS) entry which is preliminary data.</text>
</comment>
<reference evidence="2" key="1">
    <citation type="journal article" date="2023" name="Science">
        <title>Genome structures resolve the early diversification of teleost fishes.</title>
        <authorList>
            <person name="Parey E."/>
            <person name="Louis A."/>
            <person name="Montfort J."/>
            <person name="Bouchez O."/>
            <person name="Roques C."/>
            <person name="Iampietro C."/>
            <person name="Lluch J."/>
            <person name="Castinel A."/>
            <person name="Donnadieu C."/>
            <person name="Desvignes T."/>
            <person name="Floi Bucao C."/>
            <person name="Jouanno E."/>
            <person name="Wen M."/>
            <person name="Mejri S."/>
            <person name="Dirks R."/>
            <person name="Jansen H."/>
            <person name="Henkel C."/>
            <person name="Chen W.J."/>
            <person name="Zahm M."/>
            <person name="Cabau C."/>
            <person name="Klopp C."/>
            <person name="Thompson A.W."/>
            <person name="Robinson-Rechavi M."/>
            <person name="Braasch I."/>
            <person name="Lecointre G."/>
            <person name="Bobe J."/>
            <person name="Postlethwait J.H."/>
            <person name="Berthelot C."/>
            <person name="Roest Crollius H."/>
            <person name="Guiguen Y."/>
        </authorList>
    </citation>
    <scope>NUCLEOTIDE SEQUENCE</scope>
    <source>
        <strain evidence="2">NC1722</strain>
    </source>
</reference>
<dbReference type="EMBL" id="JAINUG010000016">
    <property type="protein sequence ID" value="KAJ8413229.1"/>
    <property type="molecule type" value="Genomic_DNA"/>
</dbReference>
<dbReference type="Proteomes" id="UP001221898">
    <property type="component" value="Unassembled WGS sequence"/>
</dbReference>
<dbReference type="AlphaFoldDB" id="A0AAD7T2I7"/>
<feature type="region of interest" description="Disordered" evidence="1">
    <location>
        <begin position="1"/>
        <end position="30"/>
    </location>
</feature>
<feature type="region of interest" description="Disordered" evidence="1">
    <location>
        <begin position="42"/>
        <end position="79"/>
    </location>
</feature>
<evidence type="ECO:0000313" key="3">
    <source>
        <dbReference type="Proteomes" id="UP001221898"/>
    </source>
</evidence>
<name>A0AAD7T2I7_9TELE</name>
<protein>
    <submittedName>
        <fullName evidence="2">Uncharacterized protein</fullName>
    </submittedName>
</protein>
<organism evidence="2 3">
    <name type="scientific">Aldrovandia affinis</name>
    <dbReference type="NCBI Taxonomy" id="143900"/>
    <lineage>
        <taxon>Eukaryota</taxon>
        <taxon>Metazoa</taxon>
        <taxon>Chordata</taxon>
        <taxon>Craniata</taxon>
        <taxon>Vertebrata</taxon>
        <taxon>Euteleostomi</taxon>
        <taxon>Actinopterygii</taxon>
        <taxon>Neopterygii</taxon>
        <taxon>Teleostei</taxon>
        <taxon>Notacanthiformes</taxon>
        <taxon>Halosauridae</taxon>
        <taxon>Aldrovandia</taxon>
    </lineage>
</organism>
<feature type="compositionally biased region" description="Basic and acidic residues" evidence="1">
    <location>
        <begin position="1"/>
        <end position="11"/>
    </location>
</feature>
<sequence>MAPIERGDKNKAGSCHTAGPGRRDKAGGLLPAQHRRALIFPDDGSLSVGREGKRTLRGTSCARPGESRASLKLQRQTERSRARLKWDGLTEAGPRRKINSASFSSPDESWAVVLGCARSLAGDISGHCQGCSDLSDMPASTPWPQSGPASDSGTRVTANDCETSNVQPRALHGKPTPLPFKLRCRECGMIPGRPSTQAAIVPGANTPLSLAFALQARQSDLPILPGIYPTTGSS</sequence>
<keyword evidence="3" id="KW-1185">Reference proteome</keyword>
<gene>
    <name evidence="2" type="ORF">AAFF_G00092250</name>
</gene>
<proteinExistence type="predicted"/>
<evidence type="ECO:0000256" key="1">
    <source>
        <dbReference type="SAM" id="MobiDB-lite"/>
    </source>
</evidence>